<organism evidence="2 3">
    <name type="scientific">Melanomma pulvis-pyrius CBS 109.77</name>
    <dbReference type="NCBI Taxonomy" id="1314802"/>
    <lineage>
        <taxon>Eukaryota</taxon>
        <taxon>Fungi</taxon>
        <taxon>Dikarya</taxon>
        <taxon>Ascomycota</taxon>
        <taxon>Pezizomycotina</taxon>
        <taxon>Dothideomycetes</taxon>
        <taxon>Pleosporomycetidae</taxon>
        <taxon>Pleosporales</taxon>
        <taxon>Melanommataceae</taxon>
        <taxon>Melanomma</taxon>
    </lineage>
</organism>
<evidence type="ECO:0000256" key="1">
    <source>
        <dbReference type="SAM" id="MobiDB-lite"/>
    </source>
</evidence>
<sequence>MPGFGAVSEMHKRPHLTPTTRSRGPWAASQRPAKREEWGSVGLSFRYRCLEGLYFRVCPVRGCSSLEAHPQCSKICRRDLGAWALVLSHRVVPPMARTGLNKRESSAAPPNMTGRRATALQVVFRIAVARRDGRQTEARYSSNCAMVLKKCDSVGRICDVGFATSSAHGPGSSHSDQSPDSTEPVVDLATHNTVLSSTCGYESLGPSDWSMTGLRDVHFKCRRI</sequence>
<dbReference type="AlphaFoldDB" id="A0A6A6X2X9"/>
<dbReference type="Proteomes" id="UP000799757">
    <property type="component" value="Unassembled WGS sequence"/>
</dbReference>
<dbReference type="EMBL" id="MU002070">
    <property type="protein sequence ID" value="KAF2790504.1"/>
    <property type="molecule type" value="Genomic_DNA"/>
</dbReference>
<protein>
    <submittedName>
        <fullName evidence="2">Uncharacterized protein</fullName>
    </submittedName>
</protein>
<evidence type="ECO:0000313" key="2">
    <source>
        <dbReference type="EMBL" id="KAF2790504.1"/>
    </source>
</evidence>
<evidence type="ECO:0000313" key="3">
    <source>
        <dbReference type="Proteomes" id="UP000799757"/>
    </source>
</evidence>
<reference evidence="2" key="1">
    <citation type="journal article" date="2020" name="Stud. Mycol.">
        <title>101 Dothideomycetes genomes: a test case for predicting lifestyles and emergence of pathogens.</title>
        <authorList>
            <person name="Haridas S."/>
            <person name="Albert R."/>
            <person name="Binder M."/>
            <person name="Bloem J."/>
            <person name="Labutti K."/>
            <person name="Salamov A."/>
            <person name="Andreopoulos B."/>
            <person name="Baker S."/>
            <person name="Barry K."/>
            <person name="Bills G."/>
            <person name="Bluhm B."/>
            <person name="Cannon C."/>
            <person name="Castanera R."/>
            <person name="Culley D."/>
            <person name="Daum C."/>
            <person name="Ezra D."/>
            <person name="Gonzalez J."/>
            <person name="Henrissat B."/>
            <person name="Kuo A."/>
            <person name="Liang C."/>
            <person name="Lipzen A."/>
            <person name="Lutzoni F."/>
            <person name="Magnuson J."/>
            <person name="Mondo S."/>
            <person name="Nolan M."/>
            <person name="Ohm R."/>
            <person name="Pangilinan J."/>
            <person name="Park H.-J."/>
            <person name="Ramirez L."/>
            <person name="Alfaro M."/>
            <person name="Sun H."/>
            <person name="Tritt A."/>
            <person name="Yoshinaga Y."/>
            <person name="Zwiers L.-H."/>
            <person name="Turgeon B."/>
            <person name="Goodwin S."/>
            <person name="Spatafora J."/>
            <person name="Crous P."/>
            <person name="Grigoriev I."/>
        </authorList>
    </citation>
    <scope>NUCLEOTIDE SEQUENCE</scope>
    <source>
        <strain evidence="2">CBS 109.77</strain>
    </source>
</reference>
<accession>A0A6A6X2X9</accession>
<gene>
    <name evidence="2" type="ORF">K505DRAFT_79207</name>
</gene>
<proteinExistence type="predicted"/>
<name>A0A6A6X2X9_9PLEO</name>
<feature type="region of interest" description="Disordered" evidence="1">
    <location>
        <begin position="1"/>
        <end position="31"/>
    </location>
</feature>
<keyword evidence="3" id="KW-1185">Reference proteome</keyword>